<dbReference type="Proteomes" id="UP000078532">
    <property type="component" value="Unassembled WGS sequence"/>
</dbReference>
<keyword evidence="4" id="KW-0378">Hydrolase</keyword>
<comment type="similarity">
    <text evidence="2">Belongs to the phospholipase D family.</text>
</comment>
<feature type="chain" id="PRO_5039515113" description="phospholipase D" evidence="8">
    <location>
        <begin position="30"/>
        <end position="248"/>
    </location>
</feature>
<dbReference type="OrthoDB" id="281759at2"/>
<dbReference type="InterPro" id="IPR025202">
    <property type="entry name" value="PLD-like_dom"/>
</dbReference>
<evidence type="ECO:0000256" key="6">
    <source>
        <dbReference type="ARBA" id="ARBA00023098"/>
    </source>
</evidence>
<dbReference type="EMBL" id="LYVF01000204">
    <property type="protein sequence ID" value="OAT79293.1"/>
    <property type="molecule type" value="Genomic_DNA"/>
</dbReference>
<feature type="region of interest" description="Disordered" evidence="7">
    <location>
        <begin position="203"/>
        <end position="248"/>
    </location>
</feature>
<reference evidence="10 11" key="1">
    <citation type="submission" date="2016-04" db="EMBL/GenBank/DDBJ databases">
        <authorList>
            <person name="Evans L.H."/>
            <person name="Alamgir A."/>
            <person name="Owens N."/>
            <person name="Weber N.D."/>
            <person name="Virtaneva K."/>
            <person name="Barbian K."/>
            <person name="Babar A."/>
            <person name="Rosenke K."/>
        </authorList>
    </citation>
    <scope>NUCLEOTIDE SEQUENCE [LARGE SCALE GENOMIC DNA]</scope>
    <source>
        <strain evidence="10 11">LMa1</strain>
    </source>
</reference>
<dbReference type="Pfam" id="PF13091">
    <property type="entry name" value="PLDc_2"/>
    <property type="match status" value="1"/>
</dbReference>
<evidence type="ECO:0000256" key="8">
    <source>
        <dbReference type="SAM" id="SignalP"/>
    </source>
</evidence>
<accession>A0A1B7LAE7</accession>
<gene>
    <name evidence="10" type="ORF">A6M21_16430</name>
</gene>
<dbReference type="SUPFAM" id="SSF56024">
    <property type="entry name" value="Phospholipase D/nuclease"/>
    <property type="match status" value="1"/>
</dbReference>
<dbReference type="InterPro" id="IPR051406">
    <property type="entry name" value="PLD_domain"/>
</dbReference>
<keyword evidence="8" id="KW-0732">Signal</keyword>
<dbReference type="PANTHER" id="PTHR43856">
    <property type="entry name" value="CARDIOLIPIN HYDROLASE"/>
    <property type="match status" value="1"/>
</dbReference>
<dbReference type="Gene3D" id="3.30.870.10">
    <property type="entry name" value="Endonuclease Chain A"/>
    <property type="match status" value="1"/>
</dbReference>
<dbReference type="EC" id="3.1.4.4" evidence="3"/>
<feature type="compositionally biased region" description="Polar residues" evidence="7">
    <location>
        <begin position="234"/>
        <end position="248"/>
    </location>
</feature>
<feature type="signal peptide" evidence="8">
    <location>
        <begin position="1"/>
        <end position="29"/>
    </location>
</feature>
<evidence type="ECO:0000256" key="2">
    <source>
        <dbReference type="ARBA" id="ARBA00008664"/>
    </source>
</evidence>
<dbReference type="GO" id="GO:0004630">
    <property type="term" value="F:phospholipase D activity"/>
    <property type="evidence" value="ECO:0007669"/>
    <property type="project" value="UniProtKB-EC"/>
</dbReference>
<evidence type="ECO:0000256" key="5">
    <source>
        <dbReference type="ARBA" id="ARBA00022963"/>
    </source>
</evidence>
<keyword evidence="5" id="KW-0442">Lipid degradation</keyword>
<evidence type="ECO:0000256" key="1">
    <source>
        <dbReference type="ARBA" id="ARBA00000798"/>
    </source>
</evidence>
<evidence type="ECO:0000256" key="3">
    <source>
        <dbReference type="ARBA" id="ARBA00012027"/>
    </source>
</evidence>
<evidence type="ECO:0000313" key="11">
    <source>
        <dbReference type="Proteomes" id="UP000078532"/>
    </source>
</evidence>
<comment type="catalytic activity">
    <reaction evidence="1">
        <text>a 1,2-diacyl-sn-glycero-3-phosphocholine + H2O = a 1,2-diacyl-sn-glycero-3-phosphate + choline + H(+)</text>
        <dbReference type="Rhea" id="RHEA:14445"/>
        <dbReference type="ChEBI" id="CHEBI:15354"/>
        <dbReference type="ChEBI" id="CHEBI:15377"/>
        <dbReference type="ChEBI" id="CHEBI:15378"/>
        <dbReference type="ChEBI" id="CHEBI:57643"/>
        <dbReference type="ChEBI" id="CHEBI:58608"/>
        <dbReference type="EC" id="3.1.4.4"/>
    </reaction>
</comment>
<name>A0A1B7LAE7_9FIRM</name>
<proteinExistence type="inferred from homology"/>
<dbReference type="PROSITE" id="PS51257">
    <property type="entry name" value="PROKAR_LIPOPROTEIN"/>
    <property type="match status" value="1"/>
</dbReference>
<comment type="caution">
    <text evidence="10">The sequence shown here is derived from an EMBL/GenBank/DDBJ whole genome shotgun (WGS) entry which is preliminary data.</text>
</comment>
<feature type="domain" description="Phospholipase D-like" evidence="9">
    <location>
        <begin position="72"/>
        <end position="197"/>
    </location>
</feature>
<dbReference type="RefSeq" id="WP_066671989.1">
    <property type="nucleotide sequence ID" value="NZ_LYVF01000204.1"/>
</dbReference>
<evidence type="ECO:0000259" key="9">
    <source>
        <dbReference type="Pfam" id="PF13091"/>
    </source>
</evidence>
<evidence type="ECO:0000256" key="4">
    <source>
        <dbReference type="ARBA" id="ARBA00022801"/>
    </source>
</evidence>
<dbReference type="GO" id="GO:0016042">
    <property type="term" value="P:lipid catabolic process"/>
    <property type="evidence" value="ECO:0007669"/>
    <property type="project" value="UniProtKB-KW"/>
</dbReference>
<protein>
    <recommendedName>
        <fullName evidence="3">phospholipase D</fullName>
        <ecNumber evidence="3">3.1.4.4</ecNumber>
    </recommendedName>
</protein>
<dbReference type="STRING" id="1838280.A6M21_16430"/>
<sequence>MRLFPSASTRTVAFALTLLLLAGCAAVKAPDKQAGAATSASQTATAATESGAANTLCIPVFTRTSTDPATTLIKLFTGASKDIDIACYSFTHPEIIKAVLAAQKRGVKIRVLTDREQTRGKTQQQAMEELVKAGIPVKVNAHPGLMNLRMSIIDGNMVATGSYNYNQLTGKNNDEMLVTINDADFTAACEKEFNQMWGNTREFSSLKNNSRPAPVKSAKAGTTHETGKTHAPATHSQSSGQHAPVTHN</sequence>
<dbReference type="PANTHER" id="PTHR43856:SF1">
    <property type="entry name" value="MITOCHONDRIAL CARDIOLIPIN HYDROLASE"/>
    <property type="match status" value="1"/>
</dbReference>
<evidence type="ECO:0000256" key="7">
    <source>
        <dbReference type="SAM" id="MobiDB-lite"/>
    </source>
</evidence>
<dbReference type="GO" id="GO:0016891">
    <property type="term" value="F:RNA endonuclease activity producing 5'-phosphomonoesters, hydrolytic mechanism"/>
    <property type="evidence" value="ECO:0007669"/>
    <property type="project" value="TreeGrafter"/>
</dbReference>
<keyword evidence="11" id="KW-1185">Reference proteome</keyword>
<dbReference type="AlphaFoldDB" id="A0A1B7LAE7"/>
<organism evidence="10 11">
    <name type="scientific">Desulfotomaculum copahuensis</name>
    <dbReference type="NCBI Taxonomy" id="1838280"/>
    <lineage>
        <taxon>Bacteria</taxon>
        <taxon>Bacillati</taxon>
        <taxon>Bacillota</taxon>
        <taxon>Clostridia</taxon>
        <taxon>Eubacteriales</taxon>
        <taxon>Desulfotomaculaceae</taxon>
        <taxon>Desulfotomaculum</taxon>
    </lineage>
</organism>
<evidence type="ECO:0000313" key="10">
    <source>
        <dbReference type="EMBL" id="OAT79293.1"/>
    </source>
</evidence>
<keyword evidence="6" id="KW-0443">Lipid metabolism</keyword>